<gene>
    <name evidence="2" type="ORF">BDV95DRAFT_204882</name>
</gene>
<dbReference type="EMBL" id="JAADJZ010000027">
    <property type="protein sequence ID" value="KAF2866620.1"/>
    <property type="molecule type" value="Genomic_DNA"/>
</dbReference>
<organism evidence="2 3">
    <name type="scientific">Massariosphaeria phaeospora</name>
    <dbReference type="NCBI Taxonomy" id="100035"/>
    <lineage>
        <taxon>Eukaryota</taxon>
        <taxon>Fungi</taxon>
        <taxon>Dikarya</taxon>
        <taxon>Ascomycota</taxon>
        <taxon>Pezizomycotina</taxon>
        <taxon>Dothideomycetes</taxon>
        <taxon>Pleosporomycetidae</taxon>
        <taxon>Pleosporales</taxon>
        <taxon>Pleosporales incertae sedis</taxon>
        <taxon>Massariosphaeria</taxon>
    </lineage>
</organism>
<name>A0A7C8M0Z7_9PLEO</name>
<evidence type="ECO:0000313" key="3">
    <source>
        <dbReference type="Proteomes" id="UP000481861"/>
    </source>
</evidence>
<keyword evidence="3" id="KW-1185">Reference proteome</keyword>
<evidence type="ECO:0000313" key="2">
    <source>
        <dbReference type="EMBL" id="KAF2866620.1"/>
    </source>
</evidence>
<feature type="region of interest" description="Disordered" evidence="1">
    <location>
        <begin position="1"/>
        <end position="23"/>
    </location>
</feature>
<proteinExistence type="predicted"/>
<comment type="caution">
    <text evidence="2">The sequence shown here is derived from an EMBL/GenBank/DDBJ whole genome shotgun (WGS) entry which is preliminary data.</text>
</comment>
<accession>A0A7C8M0Z7</accession>
<dbReference type="Proteomes" id="UP000481861">
    <property type="component" value="Unassembled WGS sequence"/>
</dbReference>
<sequence>MQTCHQRAGCPSSPARRAGDSQDRLDSARRWVVTSVLSALASPVFPRCLACTLPPACFPTSQFAHLPRPTANTTFAHQAAIAPQERSAVVLCCPAQQHAFGSIRVEPALPLRLSALLCSACSVLMGDCSQALRLQSQRPQTAAAWEAPRDN</sequence>
<dbReference type="AlphaFoldDB" id="A0A7C8M0Z7"/>
<reference evidence="2 3" key="1">
    <citation type="submission" date="2020-01" db="EMBL/GenBank/DDBJ databases">
        <authorList>
            <consortium name="DOE Joint Genome Institute"/>
            <person name="Haridas S."/>
            <person name="Albert R."/>
            <person name="Binder M."/>
            <person name="Bloem J."/>
            <person name="Labutti K."/>
            <person name="Salamov A."/>
            <person name="Andreopoulos B."/>
            <person name="Baker S.E."/>
            <person name="Barry K."/>
            <person name="Bills G."/>
            <person name="Bluhm B.H."/>
            <person name="Cannon C."/>
            <person name="Castanera R."/>
            <person name="Culley D.E."/>
            <person name="Daum C."/>
            <person name="Ezra D."/>
            <person name="Gonzalez J.B."/>
            <person name="Henrissat B."/>
            <person name="Kuo A."/>
            <person name="Liang C."/>
            <person name="Lipzen A."/>
            <person name="Lutzoni F."/>
            <person name="Magnuson J."/>
            <person name="Mondo S."/>
            <person name="Nolan M."/>
            <person name="Ohm R."/>
            <person name="Pangilinan J."/>
            <person name="Park H.-J.H."/>
            <person name="Ramirez L."/>
            <person name="Alfaro M."/>
            <person name="Sun H."/>
            <person name="Tritt A."/>
            <person name="Yoshinaga Y."/>
            <person name="Zwiers L.-H.L."/>
            <person name="Turgeon B.G."/>
            <person name="Goodwin S.B."/>
            <person name="Spatafora J.W."/>
            <person name="Crous P.W."/>
            <person name="Grigoriev I.V."/>
        </authorList>
    </citation>
    <scope>NUCLEOTIDE SEQUENCE [LARGE SCALE GENOMIC DNA]</scope>
    <source>
        <strain evidence="2 3">CBS 611.86</strain>
    </source>
</reference>
<protein>
    <submittedName>
        <fullName evidence="2">Uncharacterized protein</fullName>
    </submittedName>
</protein>
<evidence type="ECO:0000256" key="1">
    <source>
        <dbReference type="SAM" id="MobiDB-lite"/>
    </source>
</evidence>